<dbReference type="EMBL" id="FPLD01000131">
    <property type="protein sequence ID" value="SGZ17453.1"/>
    <property type="molecule type" value="Genomic_DNA"/>
</dbReference>
<protein>
    <submittedName>
        <fullName evidence="1">tRNA-specific 2-thiouridylase mnmA</fullName>
    </submittedName>
</protein>
<proteinExistence type="predicted"/>
<dbReference type="Proteomes" id="UP000183794">
    <property type="component" value="Unassembled WGS sequence"/>
</dbReference>
<name>A0A1L0AMG8_9GAMM</name>
<dbReference type="RefSeq" id="WP_075518556.1">
    <property type="nucleotide sequence ID" value="NZ_FPLD01000131.1"/>
</dbReference>
<accession>A0A1L0AMG8</accession>
<evidence type="ECO:0000313" key="1">
    <source>
        <dbReference type="EMBL" id="SGZ17453.1"/>
    </source>
</evidence>
<organism evidence="1 2">
    <name type="scientific">Moritella viscosa</name>
    <dbReference type="NCBI Taxonomy" id="80854"/>
    <lineage>
        <taxon>Bacteria</taxon>
        <taxon>Pseudomonadati</taxon>
        <taxon>Pseudomonadota</taxon>
        <taxon>Gammaproteobacteria</taxon>
        <taxon>Alteromonadales</taxon>
        <taxon>Moritellaceae</taxon>
        <taxon>Moritella</taxon>
    </lineage>
</organism>
<dbReference type="AlphaFoldDB" id="A0A1L0AMG8"/>
<reference evidence="1 2" key="1">
    <citation type="submission" date="2016-11" db="EMBL/GenBank/DDBJ databases">
        <authorList>
            <person name="Jaros S."/>
            <person name="Januszkiewicz K."/>
            <person name="Wedrychowicz H."/>
        </authorList>
    </citation>
    <scope>NUCLEOTIDE SEQUENCE [LARGE SCALE GENOMIC DNA]</scope>
    <source>
        <strain evidence="1">NVI 5450</strain>
    </source>
</reference>
<sequence>MKPKIQVYFNPETFDLINNNKNDSQTASDYINQSMKRFLDDNFNPQILTGTIVKFPPQMINALHNEGFDIERFILQAINNEYRNLNAR</sequence>
<evidence type="ECO:0000313" key="2">
    <source>
        <dbReference type="Proteomes" id="UP000183794"/>
    </source>
</evidence>
<gene>
    <name evidence="1" type="ORF">NVI5450_4522</name>
</gene>